<evidence type="ECO:0000256" key="2">
    <source>
        <dbReference type="ARBA" id="ARBA00022729"/>
    </source>
</evidence>
<dbReference type="RefSeq" id="WP_284231494.1">
    <property type="nucleotide sequence ID" value="NZ_BSUL01000001.1"/>
</dbReference>
<proteinExistence type="inferred from homology"/>
<keyword evidence="2 4" id="KW-0732">Signal</keyword>
<dbReference type="AlphaFoldDB" id="A0AA37X937"/>
<evidence type="ECO:0000259" key="5">
    <source>
        <dbReference type="Pfam" id="PF13458"/>
    </source>
</evidence>
<evidence type="ECO:0000313" key="6">
    <source>
        <dbReference type="EMBL" id="GMA28169.1"/>
    </source>
</evidence>
<reference evidence="6 7" key="1">
    <citation type="journal article" date="2014" name="Int. J. Syst. Evol. Microbiol.">
        <title>Complete genome sequence of Corynebacterium casei LMG S-19264T (=DSM 44701T), isolated from a smear-ripened cheese.</title>
        <authorList>
            <consortium name="US DOE Joint Genome Institute (JGI-PGF)"/>
            <person name="Walter F."/>
            <person name="Albersmeier A."/>
            <person name="Kalinowski J."/>
            <person name="Ruckert C."/>
        </authorList>
    </citation>
    <scope>NUCLEOTIDE SEQUENCE [LARGE SCALE GENOMIC DNA]</scope>
    <source>
        <strain evidence="6 7">NBRC 112289</strain>
    </source>
</reference>
<evidence type="ECO:0000256" key="4">
    <source>
        <dbReference type="SAM" id="SignalP"/>
    </source>
</evidence>
<dbReference type="PANTHER" id="PTHR30483:SF6">
    <property type="entry name" value="PERIPLASMIC BINDING PROTEIN OF ABC TRANSPORTER FOR NATURAL AMINO ACIDS"/>
    <property type="match status" value="1"/>
</dbReference>
<evidence type="ECO:0000313" key="7">
    <source>
        <dbReference type="Proteomes" id="UP001157160"/>
    </source>
</evidence>
<dbReference type="InterPro" id="IPR028082">
    <property type="entry name" value="Peripla_BP_I"/>
</dbReference>
<dbReference type="PANTHER" id="PTHR30483">
    <property type="entry name" value="LEUCINE-SPECIFIC-BINDING PROTEIN"/>
    <property type="match status" value="1"/>
</dbReference>
<evidence type="ECO:0000256" key="3">
    <source>
        <dbReference type="SAM" id="MobiDB-lite"/>
    </source>
</evidence>
<feature type="chain" id="PRO_5041244581" evidence="4">
    <location>
        <begin position="34"/>
        <end position="431"/>
    </location>
</feature>
<gene>
    <name evidence="6" type="ORF">GCM10025874_14220</name>
</gene>
<dbReference type="SUPFAM" id="SSF53822">
    <property type="entry name" value="Periplasmic binding protein-like I"/>
    <property type="match status" value="1"/>
</dbReference>
<name>A0AA37X937_9MICO</name>
<dbReference type="Pfam" id="PF13458">
    <property type="entry name" value="Peripla_BP_6"/>
    <property type="match status" value="1"/>
</dbReference>
<comment type="similarity">
    <text evidence="1">Belongs to the leucine-binding protein family.</text>
</comment>
<organism evidence="6 7">
    <name type="scientific">Arenivirga flava</name>
    <dbReference type="NCBI Taxonomy" id="1930060"/>
    <lineage>
        <taxon>Bacteria</taxon>
        <taxon>Bacillati</taxon>
        <taxon>Actinomycetota</taxon>
        <taxon>Actinomycetes</taxon>
        <taxon>Micrococcales</taxon>
        <taxon>Microbacteriaceae</taxon>
        <taxon>Arenivirga</taxon>
    </lineage>
</organism>
<dbReference type="Gene3D" id="3.40.50.2300">
    <property type="match status" value="2"/>
</dbReference>
<dbReference type="EMBL" id="BSUL01000001">
    <property type="protein sequence ID" value="GMA28169.1"/>
    <property type="molecule type" value="Genomic_DNA"/>
</dbReference>
<evidence type="ECO:0000256" key="1">
    <source>
        <dbReference type="ARBA" id="ARBA00010062"/>
    </source>
</evidence>
<feature type="domain" description="Leucine-binding protein" evidence="5">
    <location>
        <begin position="59"/>
        <end position="409"/>
    </location>
</feature>
<comment type="caution">
    <text evidence="6">The sequence shown here is derived from an EMBL/GenBank/DDBJ whole genome shotgun (WGS) entry which is preliminary data.</text>
</comment>
<dbReference type="Proteomes" id="UP001157160">
    <property type="component" value="Unassembled WGS sequence"/>
</dbReference>
<protein>
    <submittedName>
        <fullName evidence="6">Branched-chain amino acid ABC transporter substrate-binding protein</fullName>
    </submittedName>
</protein>
<dbReference type="InterPro" id="IPR051010">
    <property type="entry name" value="BCAA_transport"/>
</dbReference>
<dbReference type="InterPro" id="IPR028081">
    <property type="entry name" value="Leu-bd"/>
</dbReference>
<keyword evidence="7" id="KW-1185">Reference proteome</keyword>
<feature type="signal peptide" evidence="4">
    <location>
        <begin position="1"/>
        <end position="33"/>
    </location>
</feature>
<sequence>MSISIHARSRKAIVTGAAFLAAGALVLSGCASSGDAPAPEESKEPVVPGDGTTADGMLRVGTVLPITGSLAFLGPPEFAGVDLAEQEINEYFATLTEAPFEVSVEHRDSGDGETDIATNSASELIDLDTDVVVGAASSGVSFQFIDQLIAAGVVQISPANTSPDFTTYEDGDFYWRTAPSDVIQGDALANHILASGGTTLGIIYVNDAYGEGLAKYTSEPFEAAGGTVAAQVAYNLNETSFQSQIDEVLSAGVDSIAIIGFQESLTMLPILLNNEGIDPSSVYLVDGNLSNFGTDIDVQAEGMSGTLPGNPAAGDFRDRLLAVDPELQDFSYAAESYDAVILSALAAMQGGDDASVTIRDNLQSVSEGGTKCATFAECAALLEAGTDIDYDGASGPIEFDENGDPTRAMVGIYRYGADNTYTLETTVEGSL</sequence>
<dbReference type="CDD" id="cd06346">
    <property type="entry name" value="PBP1_ABC_ligand_binding-like"/>
    <property type="match status" value="1"/>
</dbReference>
<accession>A0AA37X937</accession>
<feature type="region of interest" description="Disordered" evidence="3">
    <location>
        <begin position="31"/>
        <end position="50"/>
    </location>
</feature>